<accession>A0A5N5G3D0</accession>
<protein>
    <submittedName>
        <fullName evidence="1">Uncharacterized protein</fullName>
    </submittedName>
</protein>
<keyword evidence="2" id="KW-1185">Reference proteome</keyword>
<organism evidence="1 2">
    <name type="scientific">Pyrus ussuriensis x Pyrus communis</name>
    <dbReference type="NCBI Taxonomy" id="2448454"/>
    <lineage>
        <taxon>Eukaryota</taxon>
        <taxon>Viridiplantae</taxon>
        <taxon>Streptophyta</taxon>
        <taxon>Embryophyta</taxon>
        <taxon>Tracheophyta</taxon>
        <taxon>Spermatophyta</taxon>
        <taxon>Magnoliopsida</taxon>
        <taxon>eudicotyledons</taxon>
        <taxon>Gunneridae</taxon>
        <taxon>Pentapetalae</taxon>
        <taxon>rosids</taxon>
        <taxon>fabids</taxon>
        <taxon>Rosales</taxon>
        <taxon>Rosaceae</taxon>
        <taxon>Amygdaloideae</taxon>
        <taxon>Maleae</taxon>
        <taxon>Pyrus</taxon>
    </lineage>
</organism>
<dbReference type="EMBL" id="SMOL01000508">
    <property type="protein sequence ID" value="KAB2609906.1"/>
    <property type="molecule type" value="Genomic_DNA"/>
</dbReference>
<gene>
    <name evidence="1" type="ORF">D8674_041690</name>
</gene>
<dbReference type="AlphaFoldDB" id="A0A5N5G3D0"/>
<dbReference type="Proteomes" id="UP000327157">
    <property type="component" value="Unassembled WGS sequence"/>
</dbReference>
<comment type="caution">
    <text evidence="1">The sequence shown here is derived from an EMBL/GenBank/DDBJ whole genome shotgun (WGS) entry which is preliminary data.</text>
</comment>
<reference evidence="1 2" key="2">
    <citation type="submission" date="2019-11" db="EMBL/GenBank/DDBJ databases">
        <title>A de novo genome assembly of a pear dwarfing rootstock.</title>
        <authorList>
            <person name="Wang F."/>
            <person name="Wang J."/>
            <person name="Li S."/>
            <person name="Zhang Y."/>
            <person name="Fang M."/>
            <person name="Ma L."/>
            <person name="Zhao Y."/>
            <person name="Jiang S."/>
        </authorList>
    </citation>
    <scope>NUCLEOTIDE SEQUENCE [LARGE SCALE GENOMIC DNA]</scope>
    <source>
        <strain evidence="1">S2</strain>
        <tissue evidence="1">Leaf</tissue>
    </source>
</reference>
<evidence type="ECO:0000313" key="2">
    <source>
        <dbReference type="Proteomes" id="UP000327157"/>
    </source>
</evidence>
<name>A0A5N5G3D0_9ROSA</name>
<reference evidence="1 2" key="1">
    <citation type="submission" date="2019-09" db="EMBL/GenBank/DDBJ databases">
        <authorList>
            <person name="Ou C."/>
        </authorList>
    </citation>
    <scope>NUCLEOTIDE SEQUENCE [LARGE SCALE GENOMIC DNA]</scope>
    <source>
        <strain evidence="1">S2</strain>
        <tissue evidence="1">Leaf</tissue>
    </source>
</reference>
<evidence type="ECO:0000313" key="1">
    <source>
        <dbReference type="EMBL" id="KAB2609906.1"/>
    </source>
</evidence>
<sequence length="103" mass="12013">MENVYRGTVQPSRKATYHLMTKAEALNWYFTTQFPIDQKSIYLLKADSVCELENDMYMAFTNPVEDTLHTYVAKNREKRGILQILNSPYSSQHMCVKCLLLGR</sequence>
<proteinExistence type="predicted"/>